<name>A0ABR0A930_9CRUS</name>
<organism evidence="1 2">
    <name type="scientific">Daphnia magna</name>
    <dbReference type="NCBI Taxonomy" id="35525"/>
    <lineage>
        <taxon>Eukaryota</taxon>
        <taxon>Metazoa</taxon>
        <taxon>Ecdysozoa</taxon>
        <taxon>Arthropoda</taxon>
        <taxon>Crustacea</taxon>
        <taxon>Branchiopoda</taxon>
        <taxon>Diplostraca</taxon>
        <taxon>Cladocera</taxon>
        <taxon>Anomopoda</taxon>
        <taxon>Daphniidae</taxon>
        <taxon>Daphnia</taxon>
    </lineage>
</organism>
<proteinExistence type="predicted"/>
<gene>
    <name evidence="1" type="ORF">OUZ56_003420</name>
</gene>
<keyword evidence="2" id="KW-1185">Reference proteome</keyword>
<dbReference type="EMBL" id="JAOYFB010000036">
    <property type="protein sequence ID" value="KAK4021505.1"/>
    <property type="molecule type" value="Genomic_DNA"/>
</dbReference>
<reference evidence="1 2" key="1">
    <citation type="journal article" date="2023" name="Nucleic Acids Res.">
        <title>The hologenome of Daphnia magna reveals possible DNA methylation and microbiome-mediated evolution of the host genome.</title>
        <authorList>
            <person name="Chaturvedi A."/>
            <person name="Li X."/>
            <person name="Dhandapani V."/>
            <person name="Marshall H."/>
            <person name="Kissane S."/>
            <person name="Cuenca-Cambronero M."/>
            <person name="Asole G."/>
            <person name="Calvet F."/>
            <person name="Ruiz-Romero M."/>
            <person name="Marangio P."/>
            <person name="Guigo R."/>
            <person name="Rago D."/>
            <person name="Mirbahai L."/>
            <person name="Eastwood N."/>
            <person name="Colbourne J.K."/>
            <person name="Zhou J."/>
            <person name="Mallon E."/>
            <person name="Orsini L."/>
        </authorList>
    </citation>
    <scope>NUCLEOTIDE SEQUENCE [LARGE SCALE GENOMIC DNA]</scope>
    <source>
        <strain evidence="1">LRV0_1</strain>
    </source>
</reference>
<dbReference type="Proteomes" id="UP001234178">
    <property type="component" value="Unassembled WGS sequence"/>
</dbReference>
<sequence length="93" mass="9892">MGLFASDDCSTTSASKPLSIQVASSSMTFVTFTGSVCLKLACWIGIFITFAAGNTCGSFFAPDVLPWVHHERMTTLPYAAPVVQIGGQILDRT</sequence>
<protein>
    <submittedName>
        <fullName evidence="1">Uncharacterized protein</fullName>
    </submittedName>
</protein>
<comment type="caution">
    <text evidence="1">The sequence shown here is derived from an EMBL/GenBank/DDBJ whole genome shotgun (WGS) entry which is preliminary data.</text>
</comment>
<accession>A0ABR0A930</accession>
<evidence type="ECO:0000313" key="2">
    <source>
        <dbReference type="Proteomes" id="UP001234178"/>
    </source>
</evidence>
<evidence type="ECO:0000313" key="1">
    <source>
        <dbReference type="EMBL" id="KAK4021505.1"/>
    </source>
</evidence>